<sequence>MRVRTYTVLVLLAVGFFIFISWTHGEEDREDRIGAVSAGSGESSQIPEEAIRLRILANSDSERDQRLKRQVRDEVIREIDTWAQKPTTLQEARQLVRTRLPRLEKIAEQTLRDQGFSDPVQVQFGEVPFPTKLYGDKVYPAGNYEALLISIGEGKGDNWWCVLFPPLCFVDMSNGDALDGTERTVSTGQAMAAPAQVEKQNHPEQPQKAEIRFFFLDSLEDFFSGLFE</sequence>
<gene>
    <name evidence="1" type="primary">spoIIR</name>
    <name evidence="1" type="ORF">ACFQ4Y_09825</name>
</gene>
<proteinExistence type="predicted"/>
<dbReference type="Proteomes" id="UP001597282">
    <property type="component" value="Unassembled WGS sequence"/>
</dbReference>
<dbReference type="NCBIfam" id="TIGR02837">
    <property type="entry name" value="spore_II_R"/>
    <property type="match status" value="1"/>
</dbReference>
<keyword evidence="2" id="KW-1185">Reference proteome</keyword>
<organism evidence="1 2">
    <name type="scientific">Kroppenstedtia sanguinis</name>
    <dbReference type="NCBI Taxonomy" id="1380684"/>
    <lineage>
        <taxon>Bacteria</taxon>
        <taxon>Bacillati</taxon>
        <taxon>Bacillota</taxon>
        <taxon>Bacilli</taxon>
        <taxon>Bacillales</taxon>
        <taxon>Thermoactinomycetaceae</taxon>
        <taxon>Kroppenstedtia</taxon>
    </lineage>
</organism>
<dbReference type="EMBL" id="JBHTNU010000008">
    <property type="protein sequence ID" value="MFD1427221.1"/>
    <property type="molecule type" value="Genomic_DNA"/>
</dbReference>
<evidence type="ECO:0000313" key="1">
    <source>
        <dbReference type="EMBL" id="MFD1427221.1"/>
    </source>
</evidence>
<dbReference type="RefSeq" id="WP_380165041.1">
    <property type="nucleotide sequence ID" value="NZ_JBHTNU010000008.1"/>
</dbReference>
<evidence type="ECO:0000313" key="2">
    <source>
        <dbReference type="Proteomes" id="UP001597282"/>
    </source>
</evidence>
<dbReference type="InterPro" id="IPR014202">
    <property type="entry name" value="Spore_II_R"/>
</dbReference>
<accession>A0ABW4CAS2</accession>
<comment type="caution">
    <text evidence="1">The sequence shown here is derived from an EMBL/GenBank/DDBJ whole genome shotgun (WGS) entry which is preliminary data.</text>
</comment>
<dbReference type="Pfam" id="PF09551">
    <property type="entry name" value="Spore_II_R"/>
    <property type="match status" value="1"/>
</dbReference>
<name>A0ABW4CAS2_9BACL</name>
<reference evidence="2" key="1">
    <citation type="journal article" date="2019" name="Int. J. Syst. Evol. Microbiol.">
        <title>The Global Catalogue of Microorganisms (GCM) 10K type strain sequencing project: providing services to taxonomists for standard genome sequencing and annotation.</title>
        <authorList>
            <consortium name="The Broad Institute Genomics Platform"/>
            <consortium name="The Broad Institute Genome Sequencing Center for Infectious Disease"/>
            <person name="Wu L."/>
            <person name="Ma J."/>
        </authorList>
    </citation>
    <scope>NUCLEOTIDE SEQUENCE [LARGE SCALE GENOMIC DNA]</scope>
    <source>
        <strain evidence="2">S1</strain>
    </source>
</reference>
<protein>
    <submittedName>
        <fullName evidence="1">Stage II sporulation protein R</fullName>
    </submittedName>
</protein>